<protein>
    <submittedName>
        <fullName evidence="2">Uncharacterized protein</fullName>
    </submittedName>
</protein>
<dbReference type="Proteomes" id="UP001244552">
    <property type="component" value="Unassembled WGS sequence"/>
</dbReference>
<gene>
    <name evidence="2" type="ORF">QO018_000326</name>
</gene>
<feature type="region of interest" description="Disordered" evidence="1">
    <location>
        <begin position="1"/>
        <end position="77"/>
    </location>
</feature>
<reference evidence="2 3" key="1">
    <citation type="submission" date="2023-07" db="EMBL/GenBank/DDBJ databases">
        <title>Genomic Encyclopedia of Type Strains, Phase IV (KMG-IV): sequencing the most valuable type-strain genomes for metagenomic binning, comparative biology and taxonomic classification.</title>
        <authorList>
            <person name="Goeker M."/>
        </authorList>
    </citation>
    <scope>NUCLEOTIDE SEQUENCE [LARGE SCALE GENOMIC DNA]</scope>
    <source>
        <strain evidence="2 3">DSM 19922</strain>
    </source>
</reference>
<feature type="compositionally biased region" description="Gly residues" evidence="1">
    <location>
        <begin position="1"/>
        <end position="11"/>
    </location>
</feature>
<proteinExistence type="predicted"/>
<sequence length="77" mass="7988">MGVSGIGGVGGYYQPQPYTTPLSNGPEAAQRSTSPVEAAQDDEAERARRQQDAQAPTQGTAGGNTTPTRGQRLNITV</sequence>
<organism evidence="2 3">
    <name type="scientific">Azospirillum picis</name>
    <dbReference type="NCBI Taxonomy" id="488438"/>
    <lineage>
        <taxon>Bacteria</taxon>
        <taxon>Pseudomonadati</taxon>
        <taxon>Pseudomonadota</taxon>
        <taxon>Alphaproteobacteria</taxon>
        <taxon>Rhodospirillales</taxon>
        <taxon>Azospirillaceae</taxon>
        <taxon>Azospirillum</taxon>
    </lineage>
</organism>
<feature type="compositionally biased region" description="Polar residues" evidence="1">
    <location>
        <begin position="56"/>
        <end position="77"/>
    </location>
</feature>
<evidence type="ECO:0000313" key="2">
    <source>
        <dbReference type="EMBL" id="MDQ0531494.1"/>
    </source>
</evidence>
<comment type="caution">
    <text evidence="2">The sequence shown here is derived from an EMBL/GenBank/DDBJ whole genome shotgun (WGS) entry which is preliminary data.</text>
</comment>
<dbReference type="RefSeq" id="WP_209977776.1">
    <property type="nucleotide sequence ID" value="NZ_JAGINO010000001.1"/>
</dbReference>
<evidence type="ECO:0000256" key="1">
    <source>
        <dbReference type="SAM" id="MobiDB-lite"/>
    </source>
</evidence>
<keyword evidence="3" id="KW-1185">Reference proteome</keyword>
<evidence type="ECO:0000313" key="3">
    <source>
        <dbReference type="Proteomes" id="UP001244552"/>
    </source>
</evidence>
<dbReference type="EMBL" id="JAUSVU010000001">
    <property type="protein sequence ID" value="MDQ0531494.1"/>
    <property type="molecule type" value="Genomic_DNA"/>
</dbReference>
<accession>A0ABU0ME11</accession>
<name>A0ABU0ME11_9PROT</name>